<dbReference type="GO" id="GO:0016740">
    <property type="term" value="F:transferase activity"/>
    <property type="evidence" value="ECO:0007669"/>
    <property type="project" value="UniProtKB-KW"/>
</dbReference>
<proteinExistence type="predicted"/>
<dbReference type="EMBL" id="JBHRSQ010000040">
    <property type="protein sequence ID" value="MFC2993560.1"/>
    <property type="molecule type" value="Genomic_DNA"/>
</dbReference>
<evidence type="ECO:0000313" key="3">
    <source>
        <dbReference type="Proteomes" id="UP001595386"/>
    </source>
</evidence>
<dbReference type="PANTHER" id="PTHR12788">
    <property type="entry name" value="PROTEIN-TYROSINE SULFOTRANSFERASE 2"/>
    <property type="match status" value="1"/>
</dbReference>
<dbReference type="PANTHER" id="PTHR12788:SF10">
    <property type="entry name" value="PROTEIN-TYROSINE SULFOTRANSFERASE"/>
    <property type="match status" value="1"/>
</dbReference>
<dbReference type="Pfam" id="PF13469">
    <property type="entry name" value="Sulfotransfer_3"/>
    <property type="match status" value="1"/>
</dbReference>
<evidence type="ECO:0000256" key="1">
    <source>
        <dbReference type="ARBA" id="ARBA00022679"/>
    </source>
</evidence>
<dbReference type="RefSeq" id="WP_379761291.1">
    <property type="nucleotide sequence ID" value="NZ_JBHRSQ010000040.1"/>
</dbReference>
<keyword evidence="1 2" id="KW-0808">Transferase</keyword>
<dbReference type="InterPro" id="IPR027417">
    <property type="entry name" value="P-loop_NTPase"/>
</dbReference>
<dbReference type="EC" id="2.8.2.-" evidence="2"/>
<gene>
    <name evidence="2" type="ORF">ACFODV_16180</name>
</gene>
<dbReference type="SUPFAM" id="SSF52540">
    <property type="entry name" value="P-loop containing nucleoside triphosphate hydrolases"/>
    <property type="match status" value="1"/>
</dbReference>
<dbReference type="Gene3D" id="3.40.50.300">
    <property type="entry name" value="P-loop containing nucleotide triphosphate hydrolases"/>
    <property type="match status" value="1"/>
</dbReference>
<organism evidence="2 3">
    <name type="scientific">Halomonas tibetensis</name>
    <dbReference type="NCBI Taxonomy" id="2259590"/>
    <lineage>
        <taxon>Bacteria</taxon>
        <taxon>Pseudomonadati</taxon>
        <taxon>Pseudomonadota</taxon>
        <taxon>Gammaproteobacteria</taxon>
        <taxon>Oceanospirillales</taxon>
        <taxon>Halomonadaceae</taxon>
        <taxon>Halomonas</taxon>
    </lineage>
</organism>
<keyword evidence="3" id="KW-1185">Reference proteome</keyword>
<dbReference type="Proteomes" id="UP001595386">
    <property type="component" value="Unassembled WGS sequence"/>
</dbReference>
<protein>
    <submittedName>
        <fullName evidence="2">Sulfotransferase family protein</fullName>
        <ecNumber evidence="2">2.8.2.-</ecNumber>
    </submittedName>
</protein>
<dbReference type="InterPro" id="IPR026634">
    <property type="entry name" value="TPST-like"/>
</dbReference>
<evidence type="ECO:0000313" key="2">
    <source>
        <dbReference type="EMBL" id="MFC2993560.1"/>
    </source>
</evidence>
<accession>A0ABV7BBF3</accession>
<reference evidence="3" key="1">
    <citation type="journal article" date="2019" name="Int. J. Syst. Evol. Microbiol.">
        <title>The Global Catalogue of Microorganisms (GCM) 10K type strain sequencing project: providing services to taxonomists for standard genome sequencing and annotation.</title>
        <authorList>
            <consortium name="The Broad Institute Genomics Platform"/>
            <consortium name="The Broad Institute Genome Sequencing Center for Infectious Disease"/>
            <person name="Wu L."/>
            <person name="Ma J."/>
        </authorList>
    </citation>
    <scope>NUCLEOTIDE SEQUENCE [LARGE SCALE GENOMIC DNA]</scope>
    <source>
        <strain evidence="3">KCTC 52660</strain>
    </source>
</reference>
<comment type="caution">
    <text evidence="2">The sequence shown here is derived from an EMBL/GenBank/DDBJ whole genome shotgun (WGS) entry which is preliminary data.</text>
</comment>
<sequence>MINKKIFIGGCDRSGTTLLASMLASSPRIATTPESQFKLNLLKLSNRRLPESETKKVLSRLFNDFRFKIWLEKPDFLETFKYKIKPGLSSKEILEEMVSSYCGEEPYCWIDHTPNNIQNVSFLKNVFPESSFIHIVRDGRAVAASVKPLPWGPNTTYHAATWWAYRVSFGCAAELAWPDKVYRVSYESLVNNPEDTLLSLCENLDIQYDSRMLSGSGFKLPSYTKKQHCHVGKSVKSTQVNLWKKRLSDRDIEIFEAKVGGLLSSFGYELLHDKRQLPKISERVKIHANELFYALINFARHRIRLRKLP</sequence>
<name>A0ABV7BBF3_9GAMM</name>